<gene>
    <name evidence="3" type="ORF">LHYA1_G000199</name>
</gene>
<feature type="compositionally biased region" description="Pro residues" evidence="1">
    <location>
        <begin position="120"/>
        <end position="131"/>
    </location>
</feature>
<name>A0A8H8R9A2_9HELO</name>
<sequence>MVVIPQKRSGEYVQLAQYYEMFMPRLDRVTLFDLTIPVKAKPESLSSARTPQCLNSFQGINRHLQTSAMITRLPVRLSPVSATSRLASRSSRRSLKVSGLLGTASQVLRCQYQRNYSTSPAPPPPPPPPADTEPSKPVDLRSQFAPQQQASQPKQKRSLRPFIYATLFLLLGLTAGQYTRLIVAPPPLPEAGSPEDKVMVEFLRRQGEKLPVVQSLSTDPAWESYDAYSSIPEESRSARLTSGPLAGARALGAFQRVFYNKESGEVVTVIWFGGAISGWPGVVHGGVTSTVLDEALGRCAVKTFPAKTGVTANLEINFLKPVVTNAFYVVRAVPQAEGQTDTKRWVNGRLEMLDGRVCAEAKSLYVVPRKFKTRPIADKF</sequence>
<dbReference type="CDD" id="cd03443">
    <property type="entry name" value="PaaI_thioesterase"/>
    <property type="match status" value="1"/>
</dbReference>
<dbReference type="Gene3D" id="3.10.129.10">
    <property type="entry name" value="Hotdog Thioesterase"/>
    <property type="match status" value="1"/>
</dbReference>
<comment type="caution">
    <text evidence="3">The sequence shown here is derived from an EMBL/GenBank/DDBJ whole genome shotgun (WGS) entry which is preliminary data.</text>
</comment>
<dbReference type="AlphaFoldDB" id="A0A8H8R9A2"/>
<protein>
    <recommendedName>
        <fullName evidence="2">Thioesterase domain-containing protein</fullName>
    </recommendedName>
</protein>
<evidence type="ECO:0000313" key="4">
    <source>
        <dbReference type="Proteomes" id="UP000431533"/>
    </source>
</evidence>
<feature type="compositionally biased region" description="Low complexity" evidence="1">
    <location>
        <begin position="141"/>
        <end position="153"/>
    </location>
</feature>
<evidence type="ECO:0000259" key="2">
    <source>
        <dbReference type="Pfam" id="PF03061"/>
    </source>
</evidence>
<proteinExistence type="predicted"/>
<organism evidence="3 4">
    <name type="scientific">Lachnellula hyalina</name>
    <dbReference type="NCBI Taxonomy" id="1316788"/>
    <lineage>
        <taxon>Eukaryota</taxon>
        <taxon>Fungi</taxon>
        <taxon>Dikarya</taxon>
        <taxon>Ascomycota</taxon>
        <taxon>Pezizomycotina</taxon>
        <taxon>Leotiomycetes</taxon>
        <taxon>Helotiales</taxon>
        <taxon>Lachnaceae</taxon>
        <taxon>Lachnellula</taxon>
    </lineage>
</organism>
<dbReference type="Pfam" id="PF03061">
    <property type="entry name" value="4HBT"/>
    <property type="match status" value="1"/>
</dbReference>
<dbReference type="EMBL" id="QGMH01000002">
    <property type="protein sequence ID" value="TVY30946.1"/>
    <property type="molecule type" value="Genomic_DNA"/>
</dbReference>
<dbReference type="GeneID" id="41980397"/>
<feature type="region of interest" description="Disordered" evidence="1">
    <location>
        <begin position="115"/>
        <end position="157"/>
    </location>
</feature>
<accession>A0A8H8R9A2</accession>
<dbReference type="PANTHER" id="PTHR47260">
    <property type="entry name" value="UPF0644 PROTEIN PB2B4.06"/>
    <property type="match status" value="1"/>
</dbReference>
<dbReference type="Proteomes" id="UP000431533">
    <property type="component" value="Unassembled WGS sequence"/>
</dbReference>
<dbReference type="SUPFAM" id="SSF54637">
    <property type="entry name" value="Thioesterase/thiol ester dehydrase-isomerase"/>
    <property type="match status" value="1"/>
</dbReference>
<reference evidence="3 4" key="1">
    <citation type="submission" date="2018-05" db="EMBL/GenBank/DDBJ databases">
        <title>Genome sequencing and assembly of the regulated plant pathogen Lachnellula willkommii and related sister species for the development of diagnostic species identification markers.</title>
        <authorList>
            <person name="Giroux E."/>
            <person name="Bilodeau G."/>
        </authorList>
    </citation>
    <scope>NUCLEOTIDE SEQUENCE [LARGE SCALE GENOMIC DNA]</scope>
    <source>
        <strain evidence="3 4">CBS 185.66</strain>
    </source>
</reference>
<evidence type="ECO:0000313" key="3">
    <source>
        <dbReference type="EMBL" id="TVY30946.1"/>
    </source>
</evidence>
<evidence type="ECO:0000256" key="1">
    <source>
        <dbReference type="SAM" id="MobiDB-lite"/>
    </source>
</evidence>
<dbReference type="InterPro" id="IPR052061">
    <property type="entry name" value="PTE-AB_protein"/>
</dbReference>
<dbReference type="PANTHER" id="PTHR47260:SF1">
    <property type="entry name" value="UPF0644 PROTEIN PB2B4.06"/>
    <property type="match status" value="1"/>
</dbReference>
<dbReference type="OrthoDB" id="506431at2759"/>
<dbReference type="InterPro" id="IPR029069">
    <property type="entry name" value="HotDog_dom_sf"/>
</dbReference>
<dbReference type="RefSeq" id="XP_031009730.1">
    <property type="nucleotide sequence ID" value="XM_031145193.1"/>
</dbReference>
<feature type="domain" description="Thioesterase" evidence="2">
    <location>
        <begin position="281"/>
        <end position="331"/>
    </location>
</feature>
<dbReference type="InterPro" id="IPR006683">
    <property type="entry name" value="Thioestr_dom"/>
</dbReference>
<keyword evidence="4" id="KW-1185">Reference proteome</keyword>